<sequence>MADSAAHLSKSASKNKKRAEKRTKARIEQIKENGALEAIEMKDPVGVLREQLQEAKDTKNHVLAAKLRQQLWIVQDNAAGVSMAEVEDLGGDISSCIEVKSVNKNTTTTETPPAVSQASGLTSVEKRLRTLKKKLQQIESLREKQEQGEVLEKTQLDKISKEQETVDEIKEIESLLTGS</sequence>
<dbReference type="GO" id="GO:0035145">
    <property type="term" value="C:exon-exon junction complex"/>
    <property type="evidence" value="ECO:0007669"/>
    <property type="project" value="TreeGrafter"/>
</dbReference>
<evidence type="ECO:0000256" key="1">
    <source>
        <dbReference type="SAM" id="Coils"/>
    </source>
</evidence>
<evidence type="ECO:0000313" key="4">
    <source>
        <dbReference type="Proteomes" id="UP001163046"/>
    </source>
</evidence>
<protein>
    <submittedName>
        <fullName evidence="3">Uncharacterized protein</fullName>
    </submittedName>
</protein>
<dbReference type="AlphaFoldDB" id="A0A9W9ZWL2"/>
<feature type="coiled-coil region" evidence="1">
    <location>
        <begin position="121"/>
        <end position="148"/>
    </location>
</feature>
<evidence type="ECO:0000256" key="2">
    <source>
        <dbReference type="SAM" id="MobiDB-lite"/>
    </source>
</evidence>
<dbReference type="GO" id="GO:0003723">
    <property type="term" value="F:RNA binding"/>
    <property type="evidence" value="ECO:0007669"/>
    <property type="project" value="TreeGrafter"/>
</dbReference>
<evidence type="ECO:0000313" key="3">
    <source>
        <dbReference type="EMBL" id="KAJ7389227.1"/>
    </source>
</evidence>
<dbReference type="EMBL" id="MU825437">
    <property type="protein sequence ID" value="KAJ7389227.1"/>
    <property type="molecule type" value="Genomic_DNA"/>
</dbReference>
<dbReference type="PANTHER" id="PTHR22959">
    <property type="entry name" value="PYM PROTEIN"/>
    <property type="match status" value="1"/>
</dbReference>
<name>A0A9W9ZWL2_9CNID</name>
<dbReference type="OrthoDB" id="10067701at2759"/>
<accession>A0A9W9ZWL2</accession>
<reference evidence="3" key="1">
    <citation type="submission" date="2023-01" db="EMBL/GenBank/DDBJ databases">
        <title>Genome assembly of the deep-sea coral Lophelia pertusa.</title>
        <authorList>
            <person name="Herrera S."/>
            <person name="Cordes E."/>
        </authorList>
    </citation>
    <scope>NUCLEOTIDE SEQUENCE</scope>
    <source>
        <strain evidence="3">USNM1676648</strain>
        <tissue evidence="3">Polyp</tissue>
    </source>
</reference>
<feature type="compositionally biased region" description="Basic residues" evidence="2">
    <location>
        <begin position="13"/>
        <end position="24"/>
    </location>
</feature>
<dbReference type="InterPro" id="IPR039333">
    <property type="entry name" value="PYM1"/>
</dbReference>
<keyword evidence="1" id="KW-0175">Coiled coil</keyword>
<dbReference type="GO" id="GO:1903259">
    <property type="term" value="P:exon-exon junction complex disassembly"/>
    <property type="evidence" value="ECO:0007669"/>
    <property type="project" value="InterPro"/>
</dbReference>
<dbReference type="GO" id="GO:0005737">
    <property type="term" value="C:cytoplasm"/>
    <property type="evidence" value="ECO:0007669"/>
    <property type="project" value="TreeGrafter"/>
</dbReference>
<organism evidence="3 4">
    <name type="scientific">Desmophyllum pertusum</name>
    <dbReference type="NCBI Taxonomy" id="174260"/>
    <lineage>
        <taxon>Eukaryota</taxon>
        <taxon>Metazoa</taxon>
        <taxon>Cnidaria</taxon>
        <taxon>Anthozoa</taxon>
        <taxon>Hexacorallia</taxon>
        <taxon>Scleractinia</taxon>
        <taxon>Caryophylliina</taxon>
        <taxon>Caryophylliidae</taxon>
        <taxon>Desmophyllum</taxon>
    </lineage>
</organism>
<feature type="region of interest" description="Disordered" evidence="2">
    <location>
        <begin position="1"/>
        <end position="25"/>
    </location>
</feature>
<keyword evidence="4" id="KW-1185">Reference proteome</keyword>
<dbReference type="Proteomes" id="UP001163046">
    <property type="component" value="Unassembled WGS sequence"/>
</dbReference>
<proteinExistence type="predicted"/>
<gene>
    <name evidence="3" type="ORF">OS493_032695</name>
</gene>
<dbReference type="PANTHER" id="PTHR22959:SF0">
    <property type="entry name" value="PARTNER OF Y14 AND MAGO"/>
    <property type="match status" value="1"/>
</dbReference>
<comment type="caution">
    <text evidence="3">The sequence shown here is derived from an EMBL/GenBank/DDBJ whole genome shotgun (WGS) entry which is preliminary data.</text>
</comment>